<keyword evidence="2 6" id="KW-0378">Hydrolase</keyword>
<gene>
    <name evidence="6" type="primary">glgX</name>
    <name evidence="6" type="ORF">AAC691_16515</name>
</gene>
<dbReference type="EC" id="3.2.1.196" evidence="6"/>
<name>A0ABZ3D287_9PROT</name>
<keyword evidence="7" id="KW-1185">Reference proteome</keyword>
<feature type="region of interest" description="Disordered" evidence="4">
    <location>
        <begin position="472"/>
        <end position="493"/>
    </location>
</feature>
<dbReference type="Gene3D" id="2.60.40.10">
    <property type="entry name" value="Immunoglobulins"/>
    <property type="match status" value="1"/>
</dbReference>
<dbReference type="Pfam" id="PF02922">
    <property type="entry name" value="CBM_48"/>
    <property type="match status" value="1"/>
</dbReference>
<dbReference type="InterPro" id="IPR013780">
    <property type="entry name" value="Glyco_hydro_b"/>
</dbReference>
<dbReference type="InterPro" id="IPR017853">
    <property type="entry name" value="GH"/>
</dbReference>
<dbReference type="Gene3D" id="3.20.20.80">
    <property type="entry name" value="Glycosidases"/>
    <property type="match status" value="1"/>
</dbReference>
<dbReference type="Proteomes" id="UP001449795">
    <property type="component" value="Chromosome"/>
</dbReference>
<dbReference type="CDD" id="cd11326">
    <property type="entry name" value="AmyAc_Glg_debranch"/>
    <property type="match status" value="1"/>
</dbReference>
<evidence type="ECO:0000313" key="6">
    <source>
        <dbReference type="EMBL" id="XAE41864.1"/>
    </source>
</evidence>
<dbReference type="EMBL" id="CP152276">
    <property type="protein sequence ID" value="XAE41864.1"/>
    <property type="molecule type" value="Genomic_DNA"/>
</dbReference>
<protein>
    <submittedName>
        <fullName evidence="6">Glycogen debranching protein GlgX</fullName>
        <ecNumber evidence="6">3.2.1.196</ecNumber>
    </submittedName>
</protein>
<dbReference type="InterPro" id="IPR013783">
    <property type="entry name" value="Ig-like_fold"/>
</dbReference>
<dbReference type="CDD" id="cd02856">
    <property type="entry name" value="E_set_GDE_Isoamylase_N"/>
    <property type="match status" value="1"/>
</dbReference>
<evidence type="ECO:0000313" key="7">
    <source>
        <dbReference type="Proteomes" id="UP001449795"/>
    </source>
</evidence>
<evidence type="ECO:0000256" key="2">
    <source>
        <dbReference type="ARBA" id="ARBA00022801"/>
    </source>
</evidence>
<evidence type="ECO:0000259" key="5">
    <source>
        <dbReference type="SMART" id="SM00642"/>
    </source>
</evidence>
<dbReference type="SUPFAM" id="SSF51011">
    <property type="entry name" value="Glycosyl hydrolase domain"/>
    <property type="match status" value="1"/>
</dbReference>
<organism evidence="6 7">
    <name type="scientific">Nguyenibacter vanlangensis</name>
    <dbReference type="NCBI Taxonomy" id="1216886"/>
    <lineage>
        <taxon>Bacteria</taxon>
        <taxon>Pseudomonadati</taxon>
        <taxon>Pseudomonadota</taxon>
        <taxon>Alphaproteobacteria</taxon>
        <taxon>Acetobacterales</taxon>
        <taxon>Acetobacteraceae</taxon>
        <taxon>Nguyenibacter</taxon>
    </lineage>
</organism>
<feature type="region of interest" description="Disordered" evidence="4">
    <location>
        <begin position="668"/>
        <end position="699"/>
    </location>
</feature>
<dbReference type="Gene3D" id="2.60.40.1180">
    <property type="entry name" value="Golgi alpha-mannosidase II"/>
    <property type="match status" value="1"/>
</dbReference>
<comment type="similarity">
    <text evidence="1">Belongs to the glycosyl hydrolase 13 family.</text>
</comment>
<dbReference type="InterPro" id="IPR044505">
    <property type="entry name" value="GlgX_Isoamylase_N_E_set"/>
</dbReference>
<evidence type="ECO:0000256" key="3">
    <source>
        <dbReference type="ARBA" id="ARBA00023295"/>
    </source>
</evidence>
<dbReference type="InterPro" id="IPR004193">
    <property type="entry name" value="Glyco_hydro_13_N"/>
</dbReference>
<dbReference type="NCBIfam" id="TIGR02100">
    <property type="entry name" value="glgX_debranch"/>
    <property type="match status" value="1"/>
</dbReference>
<dbReference type="SMART" id="SM00642">
    <property type="entry name" value="Aamy"/>
    <property type="match status" value="1"/>
</dbReference>
<keyword evidence="3 6" id="KW-0326">Glycosidase</keyword>
<reference evidence="6 7" key="1">
    <citation type="submission" date="2024-04" db="EMBL/GenBank/DDBJ databases">
        <title>Complete genome sequence of Nguyenibacter vanlangesis HBCM-1154, a strain capable of nitrogen fixation, IAA production, and phosphorus solubilization isolated from sugarcane soil.</title>
        <authorList>
            <person name="MY HANH P."/>
        </authorList>
    </citation>
    <scope>NUCLEOTIDE SEQUENCE [LARGE SCALE GENOMIC DNA]</scope>
    <source>
        <strain evidence="6 7">HBCM 1154</strain>
    </source>
</reference>
<dbReference type="PANTHER" id="PTHR43002">
    <property type="entry name" value="GLYCOGEN DEBRANCHING ENZYME"/>
    <property type="match status" value="1"/>
</dbReference>
<proteinExistence type="inferred from homology"/>
<dbReference type="RefSeq" id="WP_342627694.1">
    <property type="nucleotide sequence ID" value="NZ_CP152276.1"/>
</dbReference>
<dbReference type="GO" id="GO:0120549">
    <property type="term" value="F:limit dextrin alpha-1,6-maltotetraose-hydrolase activity"/>
    <property type="evidence" value="ECO:0007669"/>
    <property type="project" value="UniProtKB-EC"/>
</dbReference>
<dbReference type="InterPro" id="IPR014756">
    <property type="entry name" value="Ig_E-set"/>
</dbReference>
<accession>A0ABZ3D287</accession>
<dbReference type="SUPFAM" id="SSF81296">
    <property type="entry name" value="E set domains"/>
    <property type="match status" value="1"/>
</dbReference>
<dbReference type="SUPFAM" id="SSF51445">
    <property type="entry name" value="(Trans)glycosidases"/>
    <property type="match status" value="1"/>
</dbReference>
<dbReference type="InterPro" id="IPR006047">
    <property type="entry name" value="GH13_cat_dom"/>
</dbReference>
<feature type="compositionally biased region" description="Basic and acidic residues" evidence="4">
    <location>
        <begin position="472"/>
        <end position="484"/>
    </location>
</feature>
<sequence>MMRFPARLMRGASAPLGATWDGLGVNFAVFSANALRIDLCIFDPSGRREIARFELPERTDEVWHGYLPDARPGLLYGYRAYGPYEPLRGHRFNPHKLLVDPYARALQGQLRWSDSLFGYRISSPRGDLSIDRRDSAPGVPKSVVTNEAFNWGDDRLPRIPWERTVIMEAHLRGLSMRRSELTPVERGTFRALADPLLIDHLLRLGITTLELMPIQAFVKDRFLLERGLTNYWGYNTLAFFAPHAAYLAEGSPHEVRTAIRRLHAAGIEVILDVVYNHTCEGSELGPTLCYRGLDNASYYRLVPEDERHMINDTGCGNTLNLSHPRVLQMVMDSLRHWAVDFHVDGFRFDLCSTLGRESYGFDQNCGFFDVLRQDPVLSNLKLIAEPWDPGPGGYQLGNHPPGFAEWNDRFRDTVRRFWRGDGLQRGDLAARLSGSGDIFDRRGRRPTASLNFVTSHDGFTLMDVVSYSTRHNDANGEGGQDGHSENFSANWGAEGPTDDPAILAVRDRLRRAMLATMFFSQGTPMLLAGDEFGQTQDGNNNAYCQDNGTAWLDWSLAGSPSGQTMIDFVARLAALRKARPSLRWNGYLHGRRETMPGLSDIAWYGPDGTVMTTDSWNDAAGRVLGVLRSVADAWNGPDTTYLIMNAGAEDADCTLPPIPGTWTLLLDSANPNRPPGTAPDGGQGSTYLGAGLPAEGQGGQNPSHWIVPAHGAVLLGFTPRTKI</sequence>
<evidence type="ECO:0000256" key="1">
    <source>
        <dbReference type="ARBA" id="ARBA00008061"/>
    </source>
</evidence>
<dbReference type="InterPro" id="IPR011837">
    <property type="entry name" value="Glycogen_debranch_GlgX"/>
</dbReference>
<evidence type="ECO:0000256" key="4">
    <source>
        <dbReference type="SAM" id="MobiDB-lite"/>
    </source>
</evidence>
<feature type="domain" description="Glycosyl hydrolase family 13 catalytic" evidence="5">
    <location>
        <begin position="173"/>
        <end position="576"/>
    </location>
</feature>